<gene>
    <name evidence="3" type="primary">LOC106152409</name>
</gene>
<feature type="signal peptide" evidence="1">
    <location>
        <begin position="1"/>
        <end position="20"/>
    </location>
</feature>
<evidence type="ECO:0000256" key="1">
    <source>
        <dbReference type="SAM" id="SignalP"/>
    </source>
</evidence>
<feature type="chain" id="PRO_5010342578" evidence="1">
    <location>
        <begin position="21"/>
        <end position="260"/>
    </location>
</feature>
<reference evidence="3" key="1">
    <citation type="journal article" date="2015" name="Nat. Commun.">
        <title>The Lingula genome provides insights into brachiopod evolution and the origin of phosphate biomineralization.</title>
        <authorList>
            <person name="Luo Y.J."/>
            <person name="Takeuchi T."/>
            <person name="Koyanagi R."/>
            <person name="Yamada L."/>
            <person name="Kanda M."/>
            <person name="Khalturina M."/>
            <person name="Fujie M."/>
            <person name="Yamasaki S.I."/>
            <person name="Endo K."/>
            <person name="Satoh N."/>
        </authorList>
    </citation>
    <scope>NUCLEOTIDE SEQUENCE</scope>
</reference>
<dbReference type="GeneID" id="106152409"/>
<accession>A0A1S3H8G7</accession>
<keyword evidence="2" id="KW-1185">Reference proteome</keyword>
<sequence>MAYLKTLFIFMVCFASQVFGSPLWKEYFSVQVREGKTDFQQKVEIDMAKQQTYLHVPAHNDLQETETFSDIKEGYSILCYKEDGYCILRKVEDTGFGDIDGLKKGMENVQLNGGEMNANTAMVVHQYLTVNPVPIIDLSFLKNDAITFLGGRPLHNSTTYKLPPNAKFLADSSVDKRKQKRAVDIQPSSYFICNSMPEYIWGYTTNTGGEHITVCGRDNYNHICLQIHDAQHTLMKYLCCPGVYVLSKCICMSHTQGIIG</sequence>
<dbReference type="Proteomes" id="UP000085678">
    <property type="component" value="Unplaced"/>
</dbReference>
<name>A0A1S3H8G7_LINAN</name>
<keyword evidence="1" id="KW-0732">Signal</keyword>
<protein>
    <submittedName>
        <fullName evidence="3">Uncharacterized protein LOC106152409</fullName>
    </submittedName>
</protein>
<dbReference type="InParanoid" id="A0A1S3H8G7"/>
<evidence type="ECO:0000313" key="2">
    <source>
        <dbReference type="Proteomes" id="UP000085678"/>
    </source>
</evidence>
<organism evidence="2 3">
    <name type="scientific">Lingula anatina</name>
    <name type="common">Brachiopod</name>
    <name type="synonym">Lingula unguis</name>
    <dbReference type="NCBI Taxonomy" id="7574"/>
    <lineage>
        <taxon>Eukaryota</taxon>
        <taxon>Metazoa</taxon>
        <taxon>Spiralia</taxon>
        <taxon>Lophotrochozoa</taxon>
        <taxon>Brachiopoda</taxon>
        <taxon>Linguliformea</taxon>
        <taxon>Lingulata</taxon>
        <taxon>Lingulida</taxon>
        <taxon>Linguloidea</taxon>
        <taxon>Lingulidae</taxon>
        <taxon>Lingula</taxon>
    </lineage>
</organism>
<dbReference type="AlphaFoldDB" id="A0A1S3H8G7"/>
<dbReference type="KEGG" id="lak:106152409"/>
<dbReference type="RefSeq" id="XP_013381419.1">
    <property type="nucleotide sequence ID" value="XM_013525965.1"/>
</dbReference>
<reference evidence="3" key="2">
    <citation type="submission" date="2025-08" db="UniProtKB">
        <authorList>
            <consortium name="RefSeq"/>
        </authorList>
    </citation>
    <scope>IDENTIFICATION</scope>
</reference>
<evidence type="ECO:0000313" key="3">
    <source>
        <dbReference type="RefSeq" id="XP_013381419.1"/>
    </source>
</evidence>
<proteinExistence type="predicted"/>